<proteinExistence type="predicted"/>
<name>C6HW71_9BACT</name>
<accession>C6HW71</accession>
<dbReference type="InterPro" id="IPR004291">
    <property type="entry name" value="Transposase_IS66_central"/>
</dbReference>
<reference evidence="2 3" key="1">
    <citation type="journal article" date="2009" name="Appl. Environ. Microbiol.">
        <title>Community genomic and proteomic analyses of chemoautotrophic iron-oxidizing "Leptospirillum rubarum" (Group II) and "Leptospirillum ferrodiazotrophum" (Group III) bacteria in acid mine drainage biofilms.</title>
        <authorList>
            <person name="Goltsman D.S."/>
            <person name="Denef V.J."/>
            <person name="Singer S.W."/>
            <person name="VerBerkmoes N.C."/>
            <person name="Lefsrud M."/>
            <person name="Mueller R.S."/>
            <person name="Dick G.J."/>
            <person name="Sun C.L."/>
            <person name="Wheeler K.E."/>
            <person name="Zemla A."/>
            <person name="Baker B.J."/>
            <person name="Hauser L."/>
            <person name="Land M."/>
            <person name="Shah M.B."/>
            <person name="Thelen M.P."/>
            <person name="Hettich R.L."/>
            <person name="Banfield J.F."/>
        </authorList>
    </citation>
    <scope>NUCLEOTIDE SEQUENCE [LARGE SCALE GENOMIC DNA]</scope>
</reference>
<dbReference type="Pfam" id="PF03050">
    <property type="entry name" value="DDE_Tnp_IS66"/>
    <property type="match status" value="1"/>
</dbReference>
<dbReference type="EMBL" id="GG693868">
    <property type="protein sequence ID" value="EES53176.1"/>
    <property type="molecule type" value="Genomic_DNA"/>
</dbReference>
<dbReference type="PANTHER" id="PTHR33678">
    <property type="entry name" value="BLL1576 PROTEIN"/>
    <property type="match status" value="1"/>
</dbReference>
<dbReference type="AlphaFoldDB" id="C6HW71"/>
<organism evidence="2 3">
    <name type="scientific">Leptospirillum ferrodiazotrophum</name>
    <dbReference type="NCBI Taxonomy" id="412449"/>
    <lineage>
        <taxon>Bacteria</taxon>
        <taxon>Pseudomonadati</taxon>
        <taxon>Nitrospirota</taxon>
        <taxon>Nitrospiria</taxon>
        <taxon>Nitrospirales</taxon>
        <taxon>Nitrospiraceae</taxon>
        <taxon>Leptospirillum</taxon>
    </lineage>
</organism>
<evidence type="ECO:0000313" key="2">
    <source>
        <dbReference type="EMBL" id="EES53176.1"/>
    </source>
</evidence>
<keyword evidence="3" id="KW-1185">Reference proteome</keyword>
<sequence>MTVDAVVFVLDPTRSASVPKTHFKDFKGFLIVDRYAAYKATAGVEPGLVLCFCWAHARRDFVKARARHPDRSEWADSWKSLIARLYRANAHRLVALSEDPGRPRSSLDAPLLEILDEMNARARREIGEDRLPPGCRAALQSLLSHWKGLTVFADFPQVPMDNNIAERAQRGVAVGRKVFYGAGSLVSGHMAAHLYSLFGTWSNAGLNLRTTLTDYLNFCVDNGLHPPDPADSDKVDAFGERLRTIDPSPWLPWKMDPERKQLLARPLPGASPFADTG</sequence>
<gene>
    <name evidence="2" type="ORF">UBAL3_80290051</name>
</gene>
<dbReference type="PANTHER" id="PTHR33678:SF2">
    <property type="match status" value="1"/>
</dbReference>
<feature type="domain" description="Transposase IS66 central" evidence="1">
    <location>
        <begin position="4"/>
        <end position="187"/>
    </location>
</feature>
<evidence type="ECO:0000259" key="1">
    <source>
        <dbReference type="Pfam" id="PF03050"/>
    </source>
</evidence>
<dbReference type="Proteomes" id="UP000009374">
    <property type="component" value="Unassembled WGS sequence"/>
</dbReference>
<dbReference type="InterPro" id="IPR052344">
    <property type="entry name" value="Transposase-related"/>
</dbReference>
<evidence type="ECO:0000313" key="3">
    <source>
        <dbReference type="Proteomes" id="UP000009374"/>
    </source>
</evidence>
<protein>
    <submittedName>
        <fullName evidence="2">Probable transposase</fullName>
    </submittedName>
</protein>